<dbReference type="AlphaFoldDB" id="A0A5J4UCM8"/>
<name>A0A5J4UCM8_9EUKA</name>
<evidence type="ECO:0000313" key="2">
    <source>
        <dbReference type="EMBL" id="KAA6367622.1"/>
    </source>
</evidence>
<evidence type="ECO:0000313" key="3">
    <source>
        <dbReference type="Proteomes" id="UP000324800"/>
    </source>
</evidence>
<evidence type="ECO:0000256" key="1">
    <source>
        <dbReference type="SAM" id="MobiDB-lite"/>
    </source>
</evidence>
<organism evidence="2 3">
    <name type="scientific">Streblomastix strix</name>
    <dbReference type="NCBI Taxonomy" id="222440"/>
    <lineage>
        <taxon>Eukaryota</taxon>
        <taxon>Metamonada</taxon>
        <taxon>Preaxostyla</taxon>
        <taxon>Oxymonadida</taxon>
        <taxon>Streblomastigidae</taxon>
        <taxon>Streblomastix</taxon>
    </lineage>
</organism>
<reference evidence="2 3" key="1">
    <citation type="submission" date="2019-03" db="EMBL/GenBank/DDBJ databases">
        <title>Single cell metagenomics reveals metabolic interactions within the superorganism composed of flagellate Streblomastix strix and complex community of Bacteroidetes bacteria on its surface.</title>
        <authorList>
            <person name="Treitli S.C."/>
            <person name="Kolisko M."/>
            <person name="Husnik F."/>
            <person name="Keeling P."/>
            <person name="Hampl V."/>
        </authorList>
    </citation>
    <scope>NUCLEOTIDE SEQUENCE [LARGE SCALE GENOMIC DNA]</scope>
    <source>
        <strain evidence="2">ST1C</strain>
    </source>
</reference>
<gene>
    <name evidence="2" type="ORF">EZS28_036851</name>
</gene>
<feature type="region of interest" description="Disordered" evidence="1">
    <location>
        <begin position="84"/>
        <end position="108"/>
    </location>
</feature>
<dbReference type="EMBL" id="SNRW01018146">
    <property type="protein sequence ID" value="KAA6367622.1"/>
    <property type="molecule type" value="Genomic_DNA"/>
</dbReference>
<sequence length="132" mass="15282">MVNLSLTSTNELLLSMNINARNQQILNQSIQQVEQAVTHIVQNPRQNKTGSRSVHNLLIPPISTYPLQQTSRMPLLFYTTEIDQQQRQSQRSISPINKKVEESEEDDFQDEMIPRIIMSHLQTHKTDIETTQ</sequence>
<dbReference type="Proteomes" id="UP000324800">
    <property type="component" value="Unassembled WGS sequence"/>
</dbReference>
<accession>A0A5J4UCM8</accession>
<comment type="caution">
    <text evidence="2">The sequence shown here is derived from an EMBL/GenBank/DDBJ whole genome shotgun (WGS) entry which is preliminary data.</text>
</comment>
<protein>
    <submittedName>
        <fullName evidence="2">Uncharacterized protein</fullName>
    </submittedName>
</protein>
<proteinExistence type="predicted"/>